<dbReference type="SUPFAM" id="SSF46955">
    <property type="entry name" value="Putative DNA-binding domain"/>
    <property type="match status" value="1"/>
</dbReference>
<organism evidence="3 4">
    <name type="scientific">Anaerobutyricum hallii</name>
    <dbReference type="NCBI Taxonomy" id="39488"/>
    <lineage>
        <taxon>Bacteria</taxon>
        <taxon>Bacillati</taxon>
        <taxon>Bacillota</taxon>
        <taxon>Clostridia</taxon>
        <taxon>Lachnospirales</taxon>
        <taxon>Lachnospiraceae</taxon>
        <taxon>Anaerobutyricum</taxon>
    </lineage>
</organism>
<protein>
    <submittedName>
        <fullName evidence="3">Helix-turn-helix domain-containing protein</fullName>
    </submittedName>
</protein>
<evidence type="ECO:0000259" key="2">
    <source>
        <dbReference type="Pfam" id="PF12728"/>
    </source>
</evidence>
<dbReference type="EMBL" id="QRQO01000005">
    <property type="protein sequence ID" value="RHN16519.1"/>
    <property type="molecule type" value="Genomic_DNA"/>
</dbReference>
<reference evidence="3 4" key="1">
    <citation type="submission" date="2018-08" db="EMBL/GenBank/DDBJ databases">
        <title>A genome reference for cultivated species of the human gut microbiota.</title>
        <authorList>
            <person name="Zou Y."/>
            <person name="Xue W."/>
            <person name="Luo G."/>
        </authorList>
    </citation>
    <scope>NUCLEOTIDE SEQUENCE [LARGE SCALE GENOMIC DNA]</scope>
    <source>
        <strain evidence="3 4">AF31-17AC</strain>
    </source>
</reference>
<evidence type="ECO:0000256" key="1">
    <source>
        <dbReference type="SAM" id="Coils"/>
    </source>
</evidence>
<dbReference type="InterPro" id="IPR041657">
    <property type="entry name" value="HTH_17"/>
</dbReference>
<dbReference type="Pfam" id="PF12728">
    <property type="entry name" value="HTH_17"/>
    <property type="match status" value="1"/>
</dbReference>
<dbReference type="InterPro" id="IPR009061">
    <property type="entry name" value="DNA-bd_dom_put_sf"/>
</dbReference>
<dbReference type="AlphaFoldDB" id="A0A415UEI0"/>
<dbReference type="Proteomes" id="UP000283700">
    <property type="component" value="Unassembled WGS sequence"/>
</dbReference>
<keyword evidence="1" id="KW-0175">Coiled coil</keyword>
<sequence>MDTFNVKQIASMFNTQPETVRRWIRSGKLHAEKTSRKEGHVVTEGDLNKFLKKSPKYAGMVGGLVGTAMMMPIVATPVVGDIAATYLATAQNIKKTGNENFSKEDVIRYLQKEIERRNQSINQKLATIEQLQHEITNDQQQITECNFVLGQLENKEK</sequence>
<dbReference type="RefSeq" id="WP_118485621.1">
    <property type="nucleotide sequence ID" value="NZ_QRQO01000005.1"/>
</dbReference>
<name>A0A415UEI0_9FIRM</name>
<feature type="domain" description="Helix-turn-helix" evidence="2">
    <location>
        <begin position="4"/>
        <end position="53"/>
    </location>
</feature>
<evidence type="ECO:0000313" key="3">
    <source>
        <dbReference type="EMBL" id="RHN16519.1"/>
    </source>
</evidence>
<gene>
    <name evidence="3" type="ORF">DWZ29_02895</name>
</gene>
<feature type="coiled-coil region" evidence="1">
    <location>
        <begin position="111"/>
        <end position="141"/>
    </location>
</feature>
<evidence type="ECO:0000313" key="4">
    <source>
        <dbReference type="Proteomes" id="UP000283700"/>
    </source>
</evidence>
<dbReference type="Gene3D" id="1.10.1660.10">
    <property type="match status" value="1"/>
</dbReference>
<comment type="caution">
    <text evidence="3">The sequence shown here is derived from an EMBL/GenBank/DDBJ whole genome shotgun (WGS) entry which is preliminary data.</text>
</comment>
<proteinExistence type="predicted"/>
<accession>A0A415UEI0</accession>